<keyword evidence="4 6" id="KW-1133">Transmembrane helix</keyword>
<evidence type="ECO:0000256" key="5">
    <source>
        <dbReference type="ARBA" id="ARBA00023136"/>
    </source>
</evidence>
<dbReference type="InterPro" id="IPR018076">
    <property type="entry name" value="T2SS_GspF_dom"/>
</dbReference>
<comment type="caution">
    <text evidence="8">The sequence shown here is derived from an EMBL/GenBank/DDBJ whole genome shotgun (WGS) entry which is preliminary data.</text>
</comment>
<name>A0ABT4CQ71_9CLOT</name>
<evidence type="ECO:0000256" key="2">
    <source>
        <dbReference type="ARBA" id="ARBA00022475"/>
    </source>
</evidence>
<dbReference type="PANTHER" id="PTHR35007">
    <property type="entry name" value="INTEGRAL MEMBRANE PROTEIN-RELATED"/>
    <property type="match status" value="1"/>
</dbReference>
<evidence type="ECO:0000259" key="7">
    <source>
        <dbReference type="Pfam" id="PF00482"/>
    </source>
</evidence>
<keyword evidence="5 6" id="KW-0472">Membrane</keyword>
<feature type="transmembrane region" description="Helical" evidence="6">
    <location>
        <begin position="6"/>
        <end position="22"/>
    </location>
</feature>
<keyword evidence="2" id="KW-1003">Cell membrane</keyword>
<accession>A0ABT4CQ71</accession>
<dbReference type="EMBL" id="JAPQES010000003">
    <property type="protein sequence ID" value="MCY6371184.1"/>
    <property type="molecule type" value="Genomic_DNA"/>
</dbReference>
<evidence type="ECO:0000256" key="4">
    <source>
        <dbReference type="ARBA" id="ARBA00022989"/>
    </source>
</evidence>
<reference evidence="8" key="1">
    <citation type="submission" date="2022-12" db="EMBL/GenBank/DDBJ databases">
        <authorList>
            <person name="Wang J."/>
        </authorList>
    </citation>
    <scope>NUCLEOTIDE SEQUENCE</scope>
    <source>
        <strain evidence="8">HY-42-06</strain>
    </source>
</reference>
<feature type="transmembrane region" description="Helical" evidence="6">
    <location>
        <begin position="274"/>
        <end position="299"/>
    </location>
</feature>
<proteinExistence type="predicted"/>
<dbReference type="RefSeq" id="WP_268050044.1">
    <property type="nucleotide sequence ID" value="NZ_JAPQES010000003.1"/>
</dbReference>
<feature type="domain" description="Type II secretion system protein GspF" evidence="7">
    <location>
        <begin position="165"/>
        <end position="291"/>
    </location>
</feature>
<keyword evidence="3 6" id="KW-0812">Transmembrane</keyword>
<sequence length="304" mass="34962">MLVIFFLLTTNLFILYIVLKIFEPKFRVKKRIEIFVNTENLIRKIEENEADPLSRKIILHVKNKLKSYFGEKISSKKEQLLERKLLQGGKPLGMTPIDFHIFKITLNILLSTLFGIYGKLLGLSFTGIFILFLIGFILSIFIPDFYINQKIKQRYKQALRELPDFLDLLTVCLEAGLGFDGALNKVISKKTGVLSSEFQICIEEIRLGKTRKEALTGVKNRLDFDEIKSLINNILQAEKLGISIVQILRIKSHEERERRKQIAEEEAMKAPIKILFPLVLFIFPSIFIVLLGPAVIQLINELGK</sequence>
<keyword evidence="9" id="KW-1185">Reference proteome</keyword>
<dbReference type="Pfam" id="PF00482">
    <property type="entry name" value="T2SSF"/>
    <property type="match status" value="1"/>
</dbReference>
<evidence type="ECO:0000256" key="6">
    <source>
        <dbReference type="SAM" id="Phobius"/>
    </source>
</evidence>
<comment type="subcellular location">
    <subcellularLocation>
        <location evidence="1">Cell membrane</location>
        <topology evidence="1">Multi-pass membrane protein</topology>
    </subcellularLocation>
</comment>
<evidence type="ECO:0000313" key="8">
    <source>
        <dbReference type="EMBL" id="MCY6371184.1"/>
    </source>
</evidence>
<dbReference type="Proteomes" id="UP001079657">
    <property type="component" value="Unassembled WGS sequence"/>
</dbReference>
<feature type="transmembrane region" description="Helical" evidence="6">
    <location>
        <begin position="123"/>
        <end position="147"/>
    </location>
</feature>
<gene>
    <name evidence="8" type="ORF">OXH55_11110</name>
</gene>
<evidence type="ECO:0000256" key="1">
    <source>
        <dbReference type="ARBA" id="ARBA00004651"/>
    </source>
</evidence>
<dbReference type="PANTHER" id="PTHR35007:SF2">
    <property type="entry name" value="PILUS ASSEMBLE PROTEIN"/>
    <property type="match status" value="1"/>
</dbReference>
<organism evidence="8 9">
    <name type="scientific">Clostridium ganghwense</name>
    <dbReference type="NCBI Taxonomy" id="312089"/>
    <lineage>
        <taxon>Bacteria</taxon>
        <taxon>Bacillati</taxon>
        <taxon>Bacillota</taxon>
        <taxon>Clostridia</taxon>
        <taxon>Eubacteriales</taxon>
        <taxon>Clostridiaceae</taxon>
        <taxon>Clostridium</taxon>
    </lineage>
</organism>
<evidence type="ECO:0000256" key="3">
    <source>
        <dbReference type="ARBA" id="ARBA00022692"/>
    </source>
</evidence>
<evidence type="ECO:0000313" key="9">
    <source>
        <dbReference type="Proteomes" id="UP001079657"/>
    </source>
</evidence>
<protein>
    <submittedName>
        <fullName evidence="8">Type II secretion system F family protein</fullName>
    </submittedName>
</protein>
<feature type="transmembrane region" description="Helical" evidence="6">
    <location>
        <begin position="100"/>
        <end position="117"/>
    </location>
</feature>